<comment type="caution">
    <text evidence="1">The sequence shown here is derived from an EMBL/GenBank/DDBJ whole genome shotgun (WGS) entry which is preliminary data.</text>
</comment>
<proteinExistence type="predicted"/>
<organism evidence="1 2">
    <name type="scientific">Terrihabitans rhizophilus</name>
    <dbReference type="NCBI Taxonomy" id="3092662"/>
    <lineage>
        <taxon>Bacteria</taxon>
        <taxon>Pseudomonadati</taxon>
        <taxon>Pseudomonadota</taxon>
        <taxon>Alphaproteobacteria</taxon>
        <taxon>Hyphomicrobiales</taxon>
        <taxon>Terrihabitans</taxon>
    </lineage>
</organism>
<reference evidence="1 2" key="1">
    <citation type="submission" date="2023-11" db="EMBL/GenBank/DDBJ databases">
        <authorList>
            <person name="Bao R."/>
        </authorList>
    </citation>
    <scope>NUCLEOTIDE SEQUENCE [LARGE SCALE GENOMIC DNA]</scope>
    <source>
        <strain evidence="1 2">PJ23</strain>
    </source>
</reference>
<dbReference type="Proteomes" id="UP001274321">
    <property type="component" value="Unassembled WGS sequence"/>
</dbReference>
<accession>A0ABU4RTX8</accession>
<dbReference type="RefSeq" id="WP_319844412.1">
    <property type="nucleotide sequence ID" value="NZ_JAXAFJ010000005.1"/>
</dbReference>
<evidence type="ECO:0000313" key="1">
    <source>
        <dbReference type="EMBL" id="MDX6806281.1"/>
    </source>
</evidence>
<dbReference type="EMBL" id="JAXAFJ010000005">
    <property type="protein sequence ID" value="MDX6806281.1"/>
    <property type="molecule type" value="Genomic_DNA"/>
</dbReference>
<protein>
    <submittedName>
        <fullName evidence="1">Uncharacterized protein</fullName>
    </submittedName>
</protein>
<name>A0ABU4RTX8_9HYPH</name>
<evidence type="ECO:0000313" key="2">
    <source>
        <dbReference type="Proteomes" id="UP001274321"/>
    </source>
</evidence>
<sequence length="88" mass="9677">MARETLFFAQSFRVDGRKLVGGTPEKHRSAEKAKEAAERMSATKIGAVAFQVTGDHDSEFDPPVVLFKAGRLPNDLEEAEVLGEPQFD</sequence>
<gene>
    <name evidence="1" type="ORF">SCD90_09405</name>
</gene>
<keyword evidence="2" id="KW-1185">Reference proteome</keyword>